<feature type="transmembrane region" description="Helical" evidence="7">
    <location>
        <begin position="143"/>
        <end position="165"/>
    </location>
</feature>
<comment type="caution">
    <text evidence="8">The sequence shown here is derived from an EMBL/GenBank/DDBJ whole genome shotgun (WGS) entry which is preliminary data.</text>
</comment>
<dbReference type="InterPro" id="IPR006042">
    <property type="entry name" value="Xan_ur_permease"/>
</dbReference>
<feature type="transmembrane region" description="Helical" evidence="7">
    <location>
        <begin position="350"/>
        <end position="373"/>
    </location>
</feature>
<dbReference type="InterPro" id="IPR006043">
    <property type="entry name" value="NCS2"/>
</dbReference>
<keyword evidence="6 7" id="KW-0472">Membrane</keyword>
<dbReference type="Proteomes" id="UP001298753">
    <property type="component" value="Unassembled WGS sequence"/>
</dbReference>
<comment type="similarity">
    <text evidence="2">Belongs to the nucleobase:cation symporter-2 (NCS2) (TC 2.A.40) family.</text>
</comment>
<evidence type="ECO:0000313" key="8">
    <source>
        <dbReference type="EMBL" id="MCC2175872.1"/>
    </source>
</evidence>
<gene>
    <name evidence="8" type="ORF">LKD22_01790</name>
</gene>
<feature type="transmembrane region" description="Helical" evidence="7">
    <location>
        <begin position="272"/>
        <end position="291"/>
    </location>
</feature>
<name>A0AAW4VSI2_9FIRM</name>
<organism evidence="8 9">
    <name type="scientific">Agathobaculum butyriciproducens</name>
    <dbReference type="NCBI Taxonomy" id="1628085"/>
    <lineage>
        <taxon>Bacteria</taxon>
        <taxon>Bacillati</taxon>
        <taxon>Bacillota</taxon>
        <taxon>Clostridia</taxon>
        <taxon>Eubacteriales</taxon>
        <taxon>Butyricicoccaceae</taxon>
        <taxon>Agathobaculum</taxon>
    </lineage>
</organism>
<proteinExistence type="inferred from homology"/>
<dbReference type="PROSITE" id="PS01116">
    <property type="entry name" value="XANTH_URACIL_PERMASE"/>
    <property type="match status" value="1"/>
</dbReference>
<evidence type="ECO:0000256" key="3">
    <source>
        <dbReference type="ARBA" id="ARBA00022448"/>
    </source>
</evidence>
<sequence length="466" mass="48037">MQEKISMDAAHDFEAKMPLSRKIPLGLQHVFAMFVGNLTPLLIIMGACGIAGGEFADLQVSVLQNAMFVAGVVTLVQLFSIGPIGGKVPIIMGTSSGFIGVFNSVAATMGGGVIAYGAIMGASILGGLFETVLGFFLKPLRKFFPAVVTGTVVLSIGLSLISVGINSFGGGNSAKDFGSMENLLLALFVLVVILVVKHGCKGFLGSSAIFVGIIAGYIAAIIMGFVLPTTAVDADGVEFTKAWVLNWDKVAQAGWFAIPKLMPVKPVFDLRAILPVLVMFIVTAVETVGDISGVMEGGMGREATDKELSGGVACDGIGSSFAALFGVLPNTSFSQNVGLVTMTKVVNRGALSVGAIFLILCGLIPKLGAIVSIMPQSVLGGAAVMMFSSIVISGIQLITKEEMTPRNLTIVSVALGVGYGMGANMTILAQAPQAVQLIFGGSGIVPAAFVAILLNIVLPKDKKTEA</sequence>
<protein>
    <submittedName>
        <fullName evidence="8">NCS2 family nucleobase:cation symporter</fullName>
    </submittedName>
</protein>
<feature type="transmembrane region" description="Helical" evidence="7">
    <location>
        <begin position="88"/>
        <end position="107"/>
    </location>
</feature>
<dbReference type="Pfam" id="PF00860">
    <property type="entry name" value="Xan_ur_permease"/>
    <property type="match status" value="1"/>
</dbReference>
<feature type="transmembrane region" description="Helical" evidence="7">
    <location>
        <begin position="437"/>
        <end position="458"/>
    </location>
</feature>
<feature type="transmembrane region" description="Helical" evidence="7">
    <location>
        <begin position="177"/>
        <end position="196"/>
    </location>
</feature>
<evidence type="ECO:0000256" key="1">
    <source>
        <dbReference type="ARBA" id="ARBA00004141"/>
    </source>
</evidence>
<feature type="transmembrane region" description="Helical" evidence="7">
    <location>
        <begin position="58"/>
        <end position="81"/>
    </location>
</feature>
<feature type="transmembrane region" description="Helical" evidence="7">
    <location>
        <begin position="410"/>
        <end position="431"/>
    </location>
</feature>
<dbReference type="GeneID" id="98660732"/>
<feature type="transmembrane region" description="Helical" evidence="7">
    <location>
        <begin position="379"/>
        <end position="398"/>
    </location>
</feature>
<keyword evidence="5 7" id="KW-1133">Transmembrane helix</keyword>
<dbReference type="GO" id="GO:0005886">
    <property type="term" value="C:plasma membrane"/>
    <property type="evidence" value="ECO:0007669"/>
    <property type="project" value="UniProtKB-ARBA"/>
</dbReference>
<dbReference type="PANTHER" id="PTHR42810">
    <property type="entry name" value="PURINE PERMEASE C1399.01C-RELATED"/>
    <property type="match status" value="1"/>
</dbReference>
<keyword evidence="4 7" id="KW-0812">Transmembrane</keyword>
<comment type="subcellular location">
    <subcellularLocation>
        <location evidence="1">Membrane</location>
        <topology evidence="1">Multi-pass membrane protein</topology>
    </subcellularLocation>
</comment>
<feature type="transmembrane region" description="Helical" evidence="7">
    <location>
        <begin position="30"/>
        <end position="52"/>
    </location>
</feature>
<evidence type="ECO:0000256" key="7">
    <source>
        <dbReference type="SAM" id="Phobius"/>
    </source>
</evidence>
<evidence type="ECO:0000256" key="2">
    <source>
        <dbReference type="ARBA" id="ARBA00008821"/>
    </source>
</evidence>
<dbReference type="NCBIfam" id="TIGR00801">
    <property type="entry name" value="ncs2"/>
    <property type="match status" value="1"/>
</dbReference>
<keyword evidence="3" id="KW-0813">Transport</keyword>
<dbReference type="PANTHER" id="PTHR42810:SF2">
    <property type="entry name" value="PURINE PERMEASE C1399.01C-RELATED"/>
    <property type="match status" value="1"/>
</dbReference>
<dbReference type="RefSeq" id="WP_117751014.1">
    <property type="nucleotide sequence ID" value="NZ_DBFEHX010000073.1"/>
</dbReference>
<evidence type="ECO:0000256" key="4">
    <source>
        <dbReference type="ARBA" id="ARBA00022692"/>
    </source>
</evidence>
<evidence type="ECO:0000256" key="6">
    <source>
        <dbReference type="ARBA" id="ARBA00023136"/>
    </source>
</evidence>
<evidence type="ECO:0000256" key="5">
    <source>
        <dbReference type="ARBA" id="ARBA00022989"/>
    </source>
</evidence>
<evidence type="ECO:0000313" key="9">
    <source>
        <dbReference type="Proteomes" id="UP001298753"/>
    </source>
</evidence>
<dbReference type="AlphaFoldDB" id="A0AAW4VSI2"/>
<dbReference type="EMBL" id="JAJEPX010000002">
    <property type="protein sequence ID" value="MCC2175872.1"/>
    <property type="molecule type" value="Genomic_DNA"/>
</dbReference>
<accession>A0AAW4VSI2</accession>
<dbReference type="GO" id="GO:0042907">
    <property type="term" value="F:xanthine transmembrane transporter activity"/>
    <property type="evidence" value="ECO:0007669"/>
    <property type="project" value="TreeGrafter"/>
</dbReference>
<keyword evidence="9" id="KW-1185">Reference proteome</keyword>
<feature type="transmembrane region" description="Helical" evidence="7">
    <location>
        <begin position="208"/>
        <end position="227"/>
    </location>
</feature>
<feature type="transmembrane region" description="Helical" evidence="7">
    <location>
        <begin position="113"/>
        <end position="136"/>
    </location>
</feature>
<reference evidence="8 9" key="1">
    <citation type="submission" date="2021-10" db="EMBL/GenBank/DDBJ databases">
        <title>Anaerobic single-cell dispensing facilitates the cultivation of human gut bacteria.</title>
        <authorList>
            <person name="Afrizal A."/>
        </authorList>
    </citation>
    <scope>NUCLEOTIDE SEQUENCE [LARGE SCALE GENOMIC DNA]</scope>
    <source>
        <strain evidence="8 9">CLA-AA-H270</strain>
    </source>
</reference>